<reference evidence="1 2" key="2">
    <citation type="journal article" date="2010" name="Stand. Genomic Sci.">
        <title>Complete genome sequence of Desulfohalobium retbaense type strain (HR(100)).</title>
        <authorList>
            <person name="Spring S."/>
            <person name="Nolan M."/>
            <person name="Lapidus A."/>
            <person name="Glavina Del Rio T."/>
            <person name="Copeland A."/>
            <person name="Tice H."/>
            <person name="Cheng J.F."/>
            <person name="Lucas S."/>
            <person name="Land M."/>
            <person name="Chen F."/>
            <person name="Bruce D."/>
            <person name="Goodwin L."/>
            <person name="Pitluck S."/>
            <person name="Ivanova N."/>
            <person name="Mavromatis K."/>
            <person name="Mikhailova N."/>
            <person name="Pati A."/>
            <person name="Chen A."/>
            <person name="Palaniappan K."/>
            <person name="Hauser L."/>
            <person name="Chang Y.J."/>
            <person name="Jeffries C.D."/>
            <person name="Munk C."/>
            <person name="Kiss H."/>
            <person name="Chain P."/>
            <person name="Han C."/>
            <person name="Brettin T."/>
            <person name="Detter J.C."/>
            <person name="Schuler E."/>
            <person name="Goker M."/>
            <person name="Rohde M."/>
            <person name="Bristow J."/>
            <person name="Eisen J.A."/>
            <person name="Markowitz V."/>
            <person name="Hugenholtz P."/>
            <person name="Kyrpides N.C."/>
            <person name="Klenk H.P."/>
        </authorList>
    </citation>
    <scope>NUCLEOTIDE SEQUENCE [LARGE SCALE GENOMIC DNA]</scope>
    <source>
        <strain evidence="2">ATCC 49802 / DSM 20745 / S 6022</strain>
    </source>
</reference>
<gene>
    <name evidence="1" type="ordered locus">Sthe_1532</name>
</gene>
<dbReference type="EMBL" id="CP001823">
    <property type="protein sequence ID" value="ACZ38967.1"/>
    <property type="molecule type" value="Genomic_DNA"/>
</dbReference>
<protein>
    <submittedName>
        <fullName evidence="1">Uncharacterized protein</fullName>
    </submittedName>
</protein>
<dbReference type="RefSeq" id="WP_012872014.1">
    <property type="nucleotide sequence ID" value="NC_013523.1"/>
</dbReference>
<dbReference type="AlphaFoldDB" id="D1C400"/>
<dbReference type="HOGENOM" id="CLU_2398087_0_0_0"/>
<dbReference type="InParanoid" id="D1C400"/>
<reference evidence="2" key="1">
    <citation type="submission" date="2009-11" db="EMBL/GenBank/DDBJ databases">
        <title>The complete chromosome 1 of Sphaerobacter thermophilus DSM 20745.</title>
        <authorList>
            <person name="Lucas S."/>
            <person name="Copeland A."/>
            <person name="Lapidus A."/>
            <person name="Glavina del Rio T."/>
            <person name="Dalin E."/>
            <person name="Tice H."/>
            <person name="Bruce D."/>
            <person name="Goodwin L."/>
            <person name="Pitluck S."/>
            <person name="Kyrpides N."/>
            <person name="Mavromatis K."/>
            <person name="Ivanova N."/>
            <person name="Mikhailova N."/>
            <person name="LaButti K.M."/>
            <person name="Clum A."/>
            <person name="Sun H.I."/>
            <person name="Brettin T."/>
            <person name="Detter J.C."/>
            <person name="Han C."/>
            <person name="Larimer F."/>
            <person name="Land M."/>
            <person name="Hauser L."/>
            <person name="Markowitz V."/>
            <person name="Cheng J.F."/>
            <person name="Hugenholtz P."/>
            <person name="Woyke T."/>
            <person name="Wu D."/>
            <person name="Steenblock K."/>
            <person name="Schneider S."/>
            <person name="Pukall R."/>
            <person name="Goeker M."/>
            <person name="Klenk H.P."/>
            <person name="Eisen J.A."/>
        </authorList>
    </citation>
    <scope>NUCLEOTIDE SEQUENCE [LARGE SCALE GENOMIC DNA]</scope>
    <source>
        <strain evidence="2">ATCC 49802 / DSM 20745 / S 6022</strain>
    </source>
</reference>
<dbReference type="STRING" id="479434.Sthe_1532"/>
<evidence type="ECO:0000313" key="1">
    <source>
        <dbReference type="EMBL" id="ACZ38967.1"/>
    </source>
</evidence>
<name>D1C400_SPHTD</name>
<dbReference type="Proteomes" id="UP000002027">
    <property type="component" value="Chromosome 1"/>
</dbReference>
<evidence type="ECO:0000313" key="2">
    <source>
        <dbReference type="Proteomes" id="UP000002027"/>
    </source>
</evidence>
<organism evidence="1 2">
    <name type="scientific">Sphaerobacter thermophilus (strain ATCC 49802 / DSM 20745 / KCCM 41009 / NCIMB 13125 / S 6022)</name>
    <dbReference type="NCBI Taxonomy" id="479434"/>
    <lineage>
        <taxon>Bacteria</taxon>
        <taxon>Pseudomonadati</taxon>
        <taxon>Thermomicrobiota</taxon>
        <taxon>Thermomicrobia</taxon>
        <taxon>Sphaerobacterales</taxon>
        <taxon>Sphaerobacterineae</taxon>
        <taxon>Sphaerobacteraceae</taxon>
        <taxon>Sphaerobacter</taxon>
    </lineage>
</organism>
<accession>D1C400</accession>
<sequence length="93" mass="9530">MRRLVTLVLGMALVFGFVLSGVSGLPGARAAGQPSQWLFFPFVPNGSSIGDTGPWYGSVTVQNLEAEPVTLRFATTAAPGSGGFSVTLQGLGS</sequence>
<dbReference type="KEGG" id="sti:Sthe_1532"/>
<proteinExistence type="predicted"/>
<keyword evidence="2" id="KW-1185">Reference proteome</keyword>